<dbReference type="InterPro" id="IPR029787">
    <property type="entry name" value="Nucleotide_cyclase"/>
</dbReference>
<feature type="transmembrane region" description="Helical" evidence="1">
    <location>
        <begin position="20"/>
        <end position="41"/>
    </location>
</feature>
<feature type="domain" description="PAC" evidence="3">
    <location>
        <begin position="485"/>
        <end position="540"/>
    </location>
</feature>
<dbReference type="CDD" id="cd12914">
    <property type="entry name" value="PDC1_DGC_like"/>
    <property type="match status" value="1"/>
</dbReference>
<dbReference type="InterPro" id="IPR052155">
    <property type="entry name" value="Biofilm_reg_signaling"/>
</dbReference>
<feature type="domain" description="GGDEF" evidence="4">
    <location>
        <begin position="572"/>
        <end position="706"/>
    </location>
</feature>
<organism evidence="5 6">
    <name type="scientific">Viridibacterium curvum</name>
    <dbReference type="NCBI Taxonomy" id="1101404"/>
    <lineage>
        <taxon>Bacteria</taxon>
        <taxon>Pseudomonadati</taxon>
        <taxon>Pseudomonadota</taxon>
        <taxon>Betaproteobacteria</taxon>
        <taxon>Rhodocyclales</taxon>
        <taxon>Rhodocyclaceae</taxon>
        <taxon>Viridibacterium</taxon>
    </lineage>
</organism>
<dbReference type="SUPFAM" id="SSF55785">
    <property type="entry name" value="PYP-like sensor domain (PAS domain)"/>
    <property type="match status" value="1"/>
</dbReference>
<evidence type="ECO:0000259" key="3">
    <source>
        <dbReference type="PROSITE" id="PS50113"/>
    </source>
</evidence>
<dbReference type="CDD" id="cd01949">
    <property type="entry name" value="GGDEF"/>
    <property type="match status" value="1"/>
</dbReference>
<dbReference type="EMBL" id="BAABLD010000017">
    <property type="protein sequence ID" value="GAA5171842.1"/>
    <property type="molecule type" value="Genomic_DNA"/>
</dbReference>
<dbReference type="SMART" id="SM00091">
    <property type="entry name" value="PAS"/>
    <property type="match status" value="1"/>
</dbReference>
<comment type="caution">
    <text evidence="5">The sequence shown here is derived from an EMBL/GenBank/DDBJ whole genome shotgun (WGS) entry which is preliminary data.</text>
</comment>
<dbReference type="CDD" id="cd00130">
    <property type="entry name" value="PAS"/>
    <property type="match status" value="1"/>
</dbReference>
<keyword evidence="1" id="KW-0812">Transmembrane</keyword>
<dbReference type="Pfam" id="PF08448">
    <property type="entry name" value="PAS_4"/>
    <property type="match status" value="1"/>
</dbReference>
<dbReference type="SMART" id="SM00267">
    <property type="entry name" value="GGDEF"/>
    <property type="match status" value="1"/>
</dbReference>
<dbReference type="InterPro" id="IPR035965">
    <property type="entry name" value="PAS-like_dom_sf"/>
</dbReference>
<keyword evidence="6" id="KW-1185">Reference proteome</keyword>
<protein>
    <recommendedName>
        <fullName evidence="7">Diguanylate cyclase</fullName>
    </recommendedName>
</protein>
<dbReference type="SUPFAM" id="SSF55073">
    <property type="entry name" value="Nucleotide cyclase"/>
    <property type="match status" value="1"/>
</dbReference>
<dbReference type="Gene3D" id="3.30.450.20">
    <property type="entry name" value="PAS domain"/>
    <property type="match status" value="2"/>
</dbReference>
<feature type="domain" description="PAS" evidence="2">
    <location>
        <begin position="417"/>
        <end position="487"/>
    </location>
</feature>
<dbReference type="InterPro" id="IPR000160">
    <property type="entry name" value="GGDEF_dom"/>
</dbReference>
<keyword evidence="1" id="KW-1133">Transmembrane helix</keyword>
<dbReference type="Pfam" id="PF00990">
    <property type="entry name" value="GGDEF"/>
    <property type="match status" value="1"/>
</dbReference>
<dbReference type="PROSITE" id="PS50112">
    <property type="entry name" value="PAS"/>
    <property type="match status" value="1"/>
</dbReference>
<dbReference type="Gene3D" id="3.30.70.270">
    <property type="match status" value="1"/>
</dbReference>
<dbReference type="Gene3D" id="6.10.340.10">
    <property type="match status" value="1"/>
</dbReference>
<dbReference type="InterPro" id="IPR000014">
    <property type="entry name" value="PAS"/>
</dbReference>
<gene>
    <name evidence="5" type="ORF">GCM10025770_37080</name>
</gene>
<proteinExistence type="predicted"/>
<accession>A0ABP9R544</accession>
<name>A0ABP9R544_9RHOO</name>
<dbReference type="PROSITE" id="PS50887">
    <property type="entry name" value="GGDEF"/>
    <property type="match status" value="1"/>
</dbReference>
<dbReference type="Proteomes" id="UP001500547">
    <property type="component" value="Unassembled WGS sequence"/>
</dbReference>
<evidence type="ECO:0000256" key="1">
    <source>
        <dbReference type="SAM" id="Phobius"/>
    </source>
</evidence>
<dbReference type="NCBIfam" id="TIGR00229">
    <property type="entry name" value="sensory_box"/>
    <property type="match status" value="1"/>
</dbReference>
<dbReference type="PANTHER" id="PTHR44757:SF2">
    <property type="entry name" value="BIOFILM ARCHITECTURE MAINTENANCE PROTEIN MBAA"/>
    <property type="match status" value="1"/>
</dbReference>
<evidence type="ECO:0000313" key="5">
    <source>
        <dbReference type="EMBL" id="GAA5171842.1"/>
    </source>
</evidence>
<dbReference type="PANTHER" id="PTHR44757">
    <property type="entry name" value="DIGUANYLATE CYCLASE DGCP"/>
    <property type="match status" value="1"/>
</dbReference>
<dbReference type="PROSITE" id="PS50113">
    <property type="entry name" value="PAC"/>
    <property type="match status" value="1"/>
</dbReference>
<evidence type="ECO:0000313" key="6">
    <source>
        <dbReference type="Proteomes" id="UP001500547"/>
    </source>
</evidence>
<sequence length="706" mass="78668">MTEHGTHDAAQQRPAWALSAWMRVGVLCVVLATVLPMLFFLERFAREAVERQAGEALNQVAWQMRDALDRGMWERYIEIRLLAGREAIRDGRRHPAEARAALEQLKTNVPEYAWIGLTGADGKVQAATGGLLEGADVSQRPWFAGAQQKAFVGDVHAALLLEKKLPKQAEPWRFVDVAFPVEGKNGKFQGVVGAHLSWTWAEKLNKQLIEPRGEVLKADILVLRADGEVLLGPQEMRGSKLTLESVRRAQQVDKGYRLETWPDGQRYVTSFVRTRGHGNYPGLGWIVLARRHEAVALAEYKTLQLQIGVTCATTGVLVLVFASLLARRVARPLEALSEAVMQLATHPGKGEIPELRDYREASVLSCALRDSLQAEVRLLAELEQRVDDRTSALGEANRHLGLALAERAAAELTARESEEKLRTIADNLPVMIAYLDESRCYRFNNEAYGVFFGLPVAEITGRRIASLLDEQARQRVEEHLDKVFAGEEVHFENSVMQSEMERTLACSFIPHANAEGKVVGVYVMAQDVTLRKALERQLEQRALQDELTRLPNRRALFDRLPQAMARADRWDKPVGVLFLDLDGFKKINDTMGHEMGDELLRQFAARLQAAVRQTDTVARLAGDEFTVLLESLAMGADHAQDVARKIISAMQQPFQLGSTPVVMTTSIGIALYPPRAGISPDELLARADHAMYEAKRAGKNQCRYAA</sequence>
<dbReference type="InterPro" id="IPR000700">
    <property type="entry name" value="PAS-assoc_C"/>
</dbReference>
<dbReference type="InterPro" id="IPR013656">
    <property type="entry name" value="PAS_4"/>
</dbReference>
<dbReference type="NCBIfam" id="TIGR00254">
    <property type="entry name" value="GGDEF"/>
    <property type="match status" value="1"/>
</dbReference>
<keyword evidence="1" id="KW-0472">Membrane</keyword>
<dbReference type="RefSeq" id="WP_345534602.1">
    <property type="nucleotide sequence ID" value="NZ_BAABLD010000017.1"/>
</dbReference>
<evidence type="ECO:0008006" key="7">
    <source>
        <dbReference type="Google" id="ProtNLM"/>
    </source>
</evidence>
<reference evidence="6" key="1">
    <citation type="journal article" date="2019" name="Int. J. Syst. Evol. Microbiol.">
        <title>The Global Catalogue of Microorganisms (GCM) 10K type strain sequencing project: providing services to taxonomists for standard genome sequencing and annotation.</title>
        <authorList>
            <consortium name="The Broad Institute Genomics Platform"/>
            <consortium name="The Broad Institute Genome Sequencing Center for Infectious Disease"/>
            <person name="Wu L."/>
            <person name="Ma J."/>
        </authorList>
    </citation>
    <scope>NUCLEOTIDE SEQUENCE [LARGE SCALE GENOMIC DNA]</scope>
    <source>
        <strain evidence="6">JCM 18715</strain>
    </source>
</reference>
<evidence type="ECO:0000259" key="2">
    <source>
        <dbReference type="PROSITE" id="PS50112"/>
    </source>
</evidence>
<dbReference type="InterPro" id="IPR043128">
    <property type="entry name" value="Rev_trsase/Diguanyl_cyclase"/>
</dbReference>
<evidence type="ECO:0000259" key="4">
    <source>
        <dbReference type="PROSITE" id="PS50887"/>
    </source>
</evidence>